<evidence type="ECO:0000313" key="2">
    <source>
        <dbReference type="EMBL" id="VDN48323.1"/>
    </source>
</evidence>
<dbReference type="PANTHER" id="PTHR33164:SF58">
    <property type="entry name" value="DNA-BINDING TRANSCRIPTIONAL REPRESSOR SCOC"/>
    <property type="match status" value="1"/>
</dbReference>
<dbReference type="GO" id="GO:0006950">
    <property type="term" value="P:response to stress"/>
    <property type="evidence" value="ECO:0007669"/>
    <property type="project" value="TreeGrafter"/>
</dbReference>
<proteinExistence type="predicted"/>
<dbReference type="InterPro" id="IPR039422">
    <property type="entry name" value="MarR/SlyA-like"/>
</dbReference>
<evidence type="ECO:0000313" key="3">
    <source>
        <dbReference type="Proteomes" id="UP000279029"/>
    </source>
</evidence>
<name>A0A3P7PE20_9FIRM</name>
<dbReference type="InterPro" id="IPR036390">
    <property type="entry name" value="WH_DNA-bd_sf"/>
</dbReference>
<feature type="domain" description="HTH marR-type" evidence="1">
    <location>
        <begin position="1"/>
        <end position="141"/>
    </location>
</feature>
<dbReference type="PROSITE" id="PS50995">
    <property type="entry name" value="HTH_MARR_2"/>
    <property type="match status" value="1"/>
</dbReference>
<dbReference type="SMART" id="SM00347">
    <property type="entry name" value="HTH_MARR"/>
    <property type="match status" value="1"/>
</dbReference>
<sequence>MYDLENMDPRYLVFGNIFMLSNRLQNVMDQKATDLTAKQWFVLMMLGMFDTPPTLKQLASVCDSSHQNTKQLIMKLEKKGFIRIENDPNDRRAIRIATTPKCQQWEDDHQTFREHFIDTMFGNLTTDEIITLNTAQQKIYTTLATMKEEE</sequence>
<dbReference type="PRINTS" id="PR00598">
    <property type="entry name" value="HTHMARR"/>
</dbReference>
<reference evidence="2 3" key="1">
    <citation type="submission" date="2018-09" db="EMBL/GenBank/DDBJ databases">
        <authorList>
            <person name="Postec A."/>
        </authorList>
    </citation>
    <scope>NUCLEOTIDE SEQUENCE [LARGE SCALE GENOMIC DNA]</scope>
    <source>
        <strain evidence="2">70B-A</strain>
    </source>
</reference>
<accession>A0A3P7PE20</accession>
<dbReference type="GO" id="GO:0003700">
    <property type="term" value="F:DNA-binding transcription factor activity"/>
    <property type="evidence" value="ECO:0007669"/>
    <property type="project" value="InterPro"/>
</dbReference>
<dbReference type="Proteomes" id="UP000279029">
    <property type="component" value="Chromosome"/>
</dbReference>
<dbReference type="Gene3D" id="1.10.10.10">
    <property type="entry name" value="Winged helix-like DNA-binding domain superfamily/Winged helix DNA-binding domain"/>
    <property type="match status" value="1"/>
</dbReference>
<dbReference type="KEGG" id="cbar:PATL70BA_2428"/>
<dbReference type="SUPFAM" id="SSF46785">
    <property type="entry name" value="Winged helix' DNA-binding domain"/>
    <property type="match status" value="1"/>
</dbReference>
<dbReference type="EMBL" id="LR130778">
    <property type="protein sequence ID" value="VDN48323.1"/>
    <property type="molecule type" value="Genomic_DNA"/>
</dbReference>
<gene>
    <name evidence="2" type="ORF">PATL70BA_2428</name>
</gene>
<protein>
    <recommendedName>
        <fullName evidence="1">HTH marR-type domain-containing protein</fullName>
    </recommendedName>
</protein>
<dbReference type="InterPro" id="IPR036388">
    <property type="entry name" value="WH-like_DNA-bd_sf"/>
</dbReference>
<dbReference type="PANTHER" id="PTHR33164">
    <property type="entry name" value="TRANSCRIPTIONAL REGULATOR, MARR FAMILY"/>
    <property type="match status" value="1"/>
</dbReference>
<keyword evidence="3" id="KW-1185">Reference proteome</keyword>
<dbReference type="AlphaFoldDB" id="A0A3P7PE20"/>
<organism evidence="2 3">
    <name type="scientific">Petrocella atlantisensis</name>
    <dbReference type="NCBI Taxonomy" id="2173034"/>
    <lineage>
        <taxon>Bacteria</taxon>
        <taxon>Bacillati</taxon>
        <taxon>Bacillota</taxon>
        <taxon>Clostridia</taxon>
        <taxon>Lachnospirales</taxon>
        <taxon>Vallitaleaceae</taxon>
        <taxon>Petrocella</taxon>
    </lineage>
</organism>
<evidence type="ECO:0000259" key="1">
    <source>
        <dbReference type="PROSITE" id="PS50995"/>
    </source>
</evidence>
<dbReference type="InterPro" id="IPR000835">
    <property type="entry name" value="HTH_MarR-typ"/>
</dbReference>
<dbReference type="OrthoDB" id="1755545at2"/>
<dbReference type="Pfam" id="PF12802">
    <property type="entry name" value="MarR_2"/>
    <property type="match status" value="1"/>
</dbReference>
<dbReference type="RefSeq" id="WP_125137469.1">
    <property type="nucleotide sequence ID" value="NZ_LR130778.1"/>
</dbReference>